<keyword evidence="2" id="KW-0813">Transport</keyword>
<dbReference type="GO" id="GO:0016887">
    <property type="term" value="F:ATP hydrolysis activity"/>
    <property type="evidence" value="ECO:0007669"/>
    <property type="project" value="InterPro"/>
</dbReference>
<dbReference type="RefSeq" id="WP_200287714.1">
    <property type="nucleotide sequence ID" value="NZ_JACIGF010000007.1"/>
</dbReference>
<evidence type="ECO:0000256" key="4">
    <source>
        <dbReference type="ARBA" id="ARBA00022840"/>
    </source>
</evidence>
<dbReference type="PANTHER" id="PTHR43117">
    <property type="entry name" value="OSMOPROTECTANT IMPORT ATP-BINDING PROTEIN OSMV"/>
    <property type="match status" value="1"/>
</dbReference>
<feature type="region of interest" description="Disordered" evidence="5">
    <location>
        <begin position="251"/>
        <end position="276"/>
    </location>
</feature>
<sequence length="276" mass="29765">MAIVANMQQCVFELTGVAKRYGSVEALKPLTARVAAGQTCAFIGPSGSGKSTLIKLLAGLIRPSAGRVLFHGEDVQGLDPVSYRRRIGYVIQDGGLFPHLTARANVTLVAREAGWSAEAMDARVAELADLVHLPLAALDRYPIALSGGQRQRVGIMRALMLDPEVLLFDEPFSALDPIIRHDLQQEVRDIMCGLHKSAVLITHDMDEARFLAHDLYLMRNGALIQHGRFEDLANTPADPFVTRFLAASRPMDAPSAEPAGAQVPPHAAPPGAEARP</sequence>
<dbReference type="Gene3D" id="3.40.50.300">
    <property type="entry name" value="P-loop containing nucleotide triphosphate hydrolases"/>
    <property type="match status" value="1"/>
</dbReference>
<dbReference type="InterPro" id="IPR003439">
    <property type="entry name" value="ABC_transporter-like_ATP-bd"/>
</dbReference>
<dbReference type="SMART" id="SM00382">
    <property type="entry name" value="AAA"/>
    <property type="match status" value="1"/>
</dbReference>
<dbReference type="PANTHER" id="PTHR43117:SF4">
    <property type="entry name" value="OSMOPROTECTANT IMPORT ATP-BINDING PROTEIN OSMV"/>
    <property type="match status" value="1"/>
</dbReference>
<protein>
    <submittedName>
        <fullName evidence="7">Osmoprotectant transport system ATP-binding protein</fullName>
    </submittedName>
</protein>
<evidence type="ECO:0000313" key="8">
    <source>
        <dbReference type="Proteomes" id="UP000295399"/>
    </source>
</evidence>
<proteinExistence type="inferred from homology"/>
<dbReference type="GO" id="GO:0005524">
    <property type="term" value="F:ATP binding"/>
    <property type="evidence" value="ECO:0007669"/>
    <property type="project" value="UniProtKB-KW"/>
</dbReference>
<keyword evidence="3" id="KW-0547">Nucleotide-binding</keyword>
<organism evidence="7 8">
    <name type="scientific">Rhodothalassium salexigens DSM 2132</name>
    <dbReference type="NCBI Taxonomy" id="1188247"/>
    <lineage>
        <taxon>Bacteria</taxon>
        <taxon>Pseudomonadati</taxon>
        <taxon>Pseudomonadota</taxon>
        <taxon>Alphaproteobacteria</taxon>
        <taxon>Rhodothalassiales</taxon>
        <taxon>Rhodothalassiaceae</taxon>
        <taxon>Rhodothalassium</taxon>
    </lineage>
</organism>
<dbReference type="FunCoup" id="A0A4R2PE79">
    <property type="interactions" value="163"/>
</dbReference>
<evidence type="ECO:0000256" key="5">
    <source>
        <dbReference type="SAM" id="MobiDB-lite"/>
    </source>
</evidence>
<name>A0A4R2PE79_RHOSA</name>
<accession>A0A4R2PE79</accession>
<dbReference type="InterPro" id="IPR027417">
    <property type="entry name" value="P-loop_NTPase"/>
</dbReference>
<dbReference type="AlphaFoldDB" id="A0A4R2PE79"/>
<reference evidence="7 8" key="1">
    <citation type="submission" date="2019-03" db="EMBL/GenBank/DDBJ databases">
        <title>Genomic Encyclopedia of Type Strains, Phase IV (KMG-IV): sequencing the most valuable type-strain genomes for metagenomic binning, comparative biology and taxonomic classification.</title>
        <authorList>
            <person name="Goeker M."/>
        </authorList>
    </citation>
    <scope>NUCLEOTIDE SEQUENCE [LARGE SCALE GENOMIC DNA]</scope>
    <source>
        <strain evidence="7 8">DSM 2132</strain>
    </source>
</reference>
<dbReference type="EMBL" id="SLXO01000007">
    <property type="protein sequence ID" value="TCP33532.1"/>
    <property type="molecule type" value="Genomic_DNA"/>
</dbReference>
<dbReference type="FunFam" id="3.40.50.300:FF:000425">
    <property type="entry name" value="Probable ABC transporter, ATP-binding subunit"/>
    <property type="match status" value="1"/>
</dbReference>
<dbReference type="SUPFAM" id="SSF52540">
    <property type="entry name" value="P-loop containing nucleoside triphosphate hydrolases"/>
    <property type="match status" value="1"/>
</dbReference>
<comment type="similarity">
    <text evidence="1">Belongs to the ABC transporter superfamily.</text>
</comment>
<feature type="domain" description="ABC transporter" evidence="6">
    <location>
        <begin position="12"/>
        <end position="245"/>
    </location>
</feature>
<comment type="caution">
    <text evidence="7">The sequence shown here is derived from an EMBL/GenBank/DDBJ whole genome shotgun (WGS) entry which is preliminary data.</text>
</comment>
<dbReference type="InParanoid" id="A0A4R2PE79"/>
<dbReference type="GO" id="GO:0015697">
    <property type="term" value="P:quaternary ammonium group transport"/>
    <property type="evidence" value="ECO:0007669"/>
    <property type="project" value="UniProtKB-ARBA"/>
</dbReference>
<evidence type="ECO:0000256" key="3">
    <source>
        <dbReference type="ARBA" id="ARBA00022741"/>
    </source>
</evidence>
<gene>
    <name evidence="7" type="ORF">EV659_107144</name>
</gene>
<evidence type="ECO:0000313" key="7">
    <source>
        <dbReference type="EMBL" id="TCP33532.1"/>
    </source>
</evidence>
<evidence type="ECO:0000256" key="2">
    <source>
        <dbReference type="ARBA" id="ARBA00022448"/>
    </source>
</evidence>
<evidence type="ECO:0000256" key="1">
    <source>
        <dbReference type="ARBA" id="ARBA00005417"/>
    </source>
</evidence>
<dbReference type="PROSITE" id="PS50893">
    <property type="entry name" value="ABC_TRANSPORTER_2"/>
    <property type="match status" value="1"/>
</dbReference>
<evidence type="ECO:0000259" key="6">
    <source>
        <dbReference type="PROSITE" id="PS50893"/>
    </source>
</evidence>
<dbReference type="Proteomes" id="UP000295399">
    <property type="component" value="Unassembled WGS sequence"/>
</dbReference>
<dbReference type="Pfam" id="PF00005">
    <property type="entry name" value="ABC_tran"/>
    <property type="match status" value="1"/>
</dbReference>
<keyword evidence="8" id="KW-1185">Reference proteome</keyword>
<keyword evidence="4 7" id="KW-0067">ATP-binding</keyword>
<dbReference type="InterPro" id="IPR003593">
    <property type="entry name" value="AAA+_ATPase"/>
</dbReference>